<evidence type="ECO:0000256" key="4">
    <source>
        <dbReference type="RuleBase" id="RU003560"/>
    </source>
</evidence>
<proteinExistence type="inferred from homology"/>
<dbReference type="InterPro" id="IPR015424">
    <property type="entry name" value="PyrdxlP-dep_Trfase"/>
</dbReference>
<dbReference type="PANTHER" id="PTHR11986:SF58">
    <property type="entry name" value="LEUCINE_METHIONINE RACEMASE"/>
    <property type="match status" value="1"/>
</dbReference>
<dbReference type="Gene3D" id="3.90.1150.10">
    <property type="entry name" value="Aspartate Aminotransferase, domain 1"/>
    <property type="match status" value="1"/>
</dbReference>
<evidence type="ECO:0000256" key="2">
    <source>
        <dbReference type="ARBA" id="ARBA00008954"/>
    </source>
</evidence>
<comment type="caution">
    <text evidence="5">The sequence shown here is derived from an EMBL/GenBank/DDBJ whole genome shotgun (WGS) entry which is preliminary data.</text>
</comment>
<evidence type="ECO:0000313" key="5">
    <source>
        <dbReference type="EMBL" id="OPX18411.1"/>
    </source>
</evidence>
<dbReference type="Proteomes" id="UP000191663">
    <property type="component" value="Unassembled WGS sequence"/>
</dbReference>
<dbReference type="CDD" id="cd00610">
    <property type="entry name" value="OAT_like"/>
    <property type="match status" value="1"/>
</dbReference>
<organism evidence="5 6">
    <name type="scientific">candidate division WOR-3 bacterium 4484_100</name>
    <dbReference type="NCBI Taxonomy" id="1936077"/>
    <lineage>
        <taxon>Bacteria</taxon>
        <taxon>Bacteria division WOR-3</taxon>
    </lineage>
</organism>
<protein>
    <recommendedName>
        <fullName evidence="7">Aspartate aminotransferase family protein</fullName>
    </recommendedName>
</protein>
<comment type="similarity">
    <text evidence="2 4">Belongs to the class-III pyridoxal-phosphate-dependent aminotransferase family.</text>
</comment>
<accession>A0A1V4QHC0</accession>
<dbReference type="Gene3D" id="3.40.640.10">
    <property type="entry name" value="Type I PLP-dependent aspartate aminotransferase-like (Major domain)"/>
    <property type="match status" value="1"/>
</dbReference>
<dbReference type="GO" id="GO:0030170">
    <property type="term" value="F:pyridoxal phosphate binding"/>
    <property type="evidence" value="ECO:0007669"/>
    <property type="project" value="InterPro"/>
</dbReference>
<dbReference type="FunFam" id="3.40.640.10:FF:000004">
    <property type="entry name" value="Acetylornithine aminotransferase"/>
    <property type="match status" value="1"/>
</dbReference>
<sequence length="450" mass="50156">MLKPEIKSHPPGPRASSVINKENEYLATTTKHLPVVIKKAKGAIIEDIDGNQFLDFTSGVAVTNIGHCHPIVVEAIKQQVEKFLYFAGTDFSYELQAELAEKLAQITPGSFSKKVFFSNSGAEAIEAAIKLTKQSRKRHQFIGFIGAFHGRTLGANAFIGCKTVQRKNYFPMLPGVLQLPYAYCYRCPYHEKFPQCDVWCAKIIEEIYFQQIIAPDEVGAILVEPIQGEGGYIVPPDRFLQELYRIAKKYGILFIADEIQTGLGRTGKMFAVEYPEIEPDIITIAKGIASGLPMGATVFNSQYDFQEKGAHSNTFGGNPVCSAAALANLQVIQEEKLTEKALEQGNFMKAQLTSLQKQYDFIGDVRGRGMFVACEFVLNKKTKTPAVELVDDLVKYAFSKGLILIQCGRSSIRLIPPLNIPQNQLEIGLEIFKDATKYVAQRFKRYRRSA</sequence>
<dbReference type="InterPro" id="IPR015422">
    <property type="entry name" value="PyrdxlP-dep_Trfase_small"/>
</dbReference>
<dbReference type="GO" id="GO:0042802">
    <property type="term" value="F:identical protein binding"/>
    <property type="evidence" value="ECO:0007669"/>
    <property type="project" value="TreeGrafter"/>
</dbReference>
<dbReference type="EMBL" id="MUKB01000016">
    <property type="protein sequence ID" value="OPX18411.1"/>
    <property type="molecule type" value="Genomic_DNA"/>
</dbReference>
<dbReference type="AlphaFoldDB" id="A0A1V4QHC0"/>
<reference evidence="6" key="1">
    <citation type="submission" date="2017-01" db="EMBL/GenBank/DDBJ databases">
        <title>Novel pathways for hydrocarbon cycling and metabolic interdependencies in hydrothermal sediment communities.</title>
        <authorList>
            <person name="Dombrowski N."/>
            <person name="Seitz K."/>
            <person name="Teske A."/>
            <person name="Baker B."/>
        </authorList>
    </citation>
    <scope>NUCLEOTIDE SEQUENCE [LARGE SCALE GENOMIC DNA]</scope>
</reference>
<dbReference type="PANTHER" id="PTHR11986">
    <property type="entry name" value="AMINOTRANSFERASE CLASS III"/>
    <property type="match status" value="1"/>
</dbReference>
<evidence type="ECO:0008006" key="7">
    <source>
        <dbReference type="Google" id="ProtNLM"/>
    </source>
</evidence>
<dbReference type="NCBIfam" id="NF004426">
    <property type="entry name" value="PRK05769.1"/>
    <property type="match status" value="1"/>
</dbReference>
<name>A0A1V4QHC0_UNCW3</name>
<dbReference type="PROSITE" id="PS00600">
    <property type="entry name" value="AA_TRANSFER_CLASS_3"/>
    <property type="match status" value="1"/>
</dbReference>
<keyword evidence="3 4" id="KW-0663">Pyridoxal phosphate</keyword>
<dbReference type="SUPFAM" id="SSF53383">
    <property type="entry name" value="PLP-dependent transferases"/>
    <property type="match status" value="1"/>
</dbReference>
<dbReference type="PIRSF" id="PIRSF000521">
    <property type="entry name" value="Transaminase_4ab_Lys_Orn"/>
    <property type="match status" value="1"/>
</dbReference>
<evidence type="ECO:0000256" key="1">
    <source>
        <dbReference type="ARBA" id="ARBA00001933"/>
    </source>
</evidence>
<dbReference type="InterPro" id="IPR049704">
    <property type="entry name" value="Aminotrans_3_PPA_site"/>
</dbReference>
<dbReference type="GO" id="GO:0008483">
    <property type="term" value="F:transaminase activity"/>
    <property type="evidence" value="ECO:0007669"/>
    <property type="project" value="InterPro"/>
</dbReference>
<dbReference type="InterPro" id="IPR005814">
    <property type="entry name" value="Aminotrans_3"/>
</dbReference>
<evidence type="ECO:0000256" key="3">
    <source>
        <dbReference type="ARBA" id="ARBA00022898"/>
    </source>
</evidence>
<dbReference type="InterPro" id="IPR050103">
    <property type="entry name" value="Class-III_PLP-dep_AT"/>
</dbReference>
<dbReference type="InterPro" id="IPR015421">
    <property type="entry name" value="PyrdxlP-dep_Trfase_major"/>
</dbReference>
<evidence type="ECO:0000313" key="6">
    <source>
        <dbReference type="Proteomes" id="UP000191663"/>
    </source>
</evidence>
<dbReference type="Pfam" id="PF00202">
    <property type="entry name" value="Aminotran_3"/>
    <property type="match status" value="1"/>
</dbReference>
<gene>
    <name evidence="5" type="ORF">BXT86_01355</name>
</gene>
<comment type="cofactor">
    <cofactor evidence="1">
        <name>pyridoxal 5'-phosphate</name>
        <dbReference type="ChEBI" id="CHEBI:597326"/>
    </cofactor>
</comment>